<dbReference type="InterPro" id="IPR046341">
    <property type="entry name" value="SET_dom_sf"/>
</dbReference>
<name>A0A6P5FMG5_ANACO</name>
<dbReference type="InterPro" id="IPR011990">
    <property type="entry name" value="TPR-like_helical_dom_sf"/>
</dbReference>
<evidence type="ECO:0000313" key="3">
    <source>
        <dbReference type="RefSeq" id="XP_020094315.1"/>
    </source>
</evidence>
<dbReference type="PANTHER" id="PTHR47337:SF1">
    <property type="entry name" value="TETRATRICOPEPTIDE REPEAT (TPR)-LIKE SUPERFAMILY PROTEIN"/>
    <property type="match status" value="1"/>
</dbReference>
<feature type="domain" description="SET" evidence="1">
    <location>
        <begin position="217"/>
        <end position="527"/>
    </location>
</feature>
<dbReference type="GeneID" id="109714215"/>
<reference evidence="3" key="2">
    <citation type="submission" date="2025-08" db="UniProtKB">
        <authorList>
            <consortium name="RefSeq"/>
        </authorList>
    </citation>
    <scope>IDENTIFICATION</scope>
    <source>
        <tissue evidence="3">Leaf</tissue>
    </source>
</reference>
<keyword evidence="2" id="KW-1185">Reference proteome</keyword>
<dbReference type="Gene3D" id="1.25.40.10">
    <property type="entry name" value="Tetratricopeptide repeat domain"/>
    <property type="match status" value="2"/>
</dbReference>
<evidence type="ECO:0000259" key="1">
    <source>
        <dbReference type="PROSITE" id="PS50280"/>
    </source>
</evidence>
<dbReference type="PANTHER" id="PTHR47337">
    <property type="entry name" value="TETRATRICOPEPTIDE REPEAT (TPR)-LIKE SUPERFAMILY PROTEIN"/>
    <property type="match status" value="1"/>
</dbReference>
<dbReference type="Proteomes" id="UP000515123">
    <property type="component" value="Linkage group 8"/>
</dbReference>
<dbReference type="Gene3D" id="2.170.270.10">
    <property type="entry name" value="SET domain"/>
    <property type="match status" value="1"/>
</dbReference>
<reference evidence="2" key="1">
    <citation type="journal article" date="2015" name="Nat. Genet.">
        <title>The pineapple genome and the evolution of CAM photosynthesis.</title>
        <authorList>
            <person name="Ming R."/>
            <person name="VanBuren R."/>
            <person name="Wai C.M."/>
            <person name="Tang H."/>
            <person name="Schatz M.C."/>
            <person name="Bowers J.E."/>
            <person name="Lyons E."/>
            <person name="Wang M.L."/>
            <person name="Chen J."/>
            <person name="Biggers E."/>
            <person name="Zhang J."/>
            <person name="Huang L."/>
            <person name="Zhang L."/>
            <person name="Miao W."/>
            <person name="Zhang J."/>
            <person name="Ye Z."/>
            <person name="Miao C."/>
            <person name="Lin Z."/>
            <person name="Wang H."/>
            <person name="Zhou H."/>
            <person name="Yim W.C."/>
            <person name="Priest H.D."/>
            <person name="Zheng C."/>
            <person name="Woodhouse M."/>
            <person name="Edger P.P."/>
            <person name="Guyot R."/>
            <person name="Guo H.B."/>
            <person name="Guo H."/>
            <person name="Zheng G."/>
            <person name="Singh R."/>
            <person name="Sharma A."/>
            <person name="Min X."/>
            <person name="Zheng Y."/>
            <person name="Lee H."/>
            <person name="Gurtowski J."/>
            <person name="Sedlazeck F.J."/>
            <person name="Harkess A."/>
            <person name="McKain M.R."/>
            <person name="Liao Z."/>
            <person name="Fang J."/>
            <person name="Liu J."/>
            <person name="Zhang X."/>
            <person name="Zhang Q."/>
            <person name="Hu W."/>
            <person name="Qin Y."/>
            <person name="Wang K."/>
            <person name="Chen L.Y."/>
            <person name="Shirley N."/>
            <person name="Lin Y.R."/>
            <person name="Liu L.Y."/>
            <person name="Hernandez A.G."/>
            <person name="Wright C.L."/>
            <person name="Bulone V."/>
            <person name="Tuskan G.A."/>
            <person name="Heath K."/>
            <person name="Zee F."/>
            <person name="Moore P.H."/>
            <person name="Sunkar R."/>
            <person name="Leebens-Mack J.H."/>
            <person name="Mockler T."/>
            <person name="Bennetzen J.L."/>
            <person name="Freeling M."/>
            <person name="Sankoff D."/>
            <person name="Paterson A.H."/>
            <person name="Zhu X."/>
            <person name="Yang X."/>
            <person name="Smith J.A."/>
            <person name="Cushman J.C."/>
            <person name="Paull R.E."/>
            <person name="Yu Q."/>
        </authorList>
    </citation>
    <scope>NUCLEOTIDE SEQUENCE [LARGE SCALE GENOMIC DNA]</scope>
    <source>
        <strain evidence="2">cv. F153</strain>
    </source>
</reference>
<dbReference type="InterPro" id="IPR019734">
    <property type="entry name" value="TPR_rpt"/>
</dbReference>
<dbReference type="PROSITE" id="PS50280">
    <property type="entry name" value="SET"/>
    <property type="match status" value="1"/>
</dbReference>
<protein>
    <submittedName>
        <fullName evidence="3">SET and MYND domain-containing protein 4-like</fullName>
    </submittedName>
</protein>
<evidence type="ECO:0000313" key="2">
    <source>
        <dbReference type="Proteomes" id="UP000515123"/>
    </source>
</evidence>
<dbReference type="SUPFAM" id="SSF82199">
    <property type="entry name" value="SET domain"/>
    <property type="match status" value="1"/>
</dbReference>
<dbReference type="SUPFAM" id="SSF48452">
    <property type="entry name" value="TPR-like"/>
    <property type="match status" value="1"/>
</dbReference>
<dbReference type="SMART" id="SM00028">
    <property type="entry name" value="TPR"/>
    <property type="match status" value="4"/>
</dbReference>
<dbReference type="OrthoDB" id="1926212at2759"/>
<organism evidence="2 3">
    <name type="scientific">Ananas comosus</name>
    <name type="common">Pineapple</name>
    <name type="synonym">Ananas ananas</name>
    <dbReference type="NCBI Taxonomy" id="4615"/>
    <lineage>
        <taxon>Eukaryota</taxon>
        <taxon>Viridiplantae</taxon>
        <taxon>Streptophyta</taxon>
        <taxon>Embryophyta</taxon>
        <taxon>Tracheophyta</taxon>
        <taxon>Spermatophyta</taxon>
        <taxon>Magnoliopsida</taxon>
        <taxon>Liliopsida</taxon>
        <taxon>Poales</taxon>
        <taxon>Bromeliaceae</taxon>
        <taxon>Bromelioideae</taxon>
        <taxon>Ananas</taxon>
    </lineage>
</organism>
<accession>A0A6P5FMG5</accession>
<dbReference type="AlphaFoldDB" id="A0A6P5FMG5"/>
<sequence>MERLKSLIPNDLKHAIGESTTEKLALTCSSLLHFLRPLPLFHQVIEELTGSEMALCRKSQKAALDLKLEGNRCFSKGEFHQALSFYSQALRQLPMSFDDIDVKLGATLYVNRAAAMHKLGLFEECLRDCNRAIGLLPSYVKAWYRRGKVNASLRNYVASVSDLEVALSMESSTSGKSIIQEELKMVTGKHDGTNGARIPNNSDTEKELTSLADSHPVVLQCVSTPAKGKGMASPKDIPPASLLHTEEPLAAVVMKSCRETHCHFCFNEVPADVLFCSSCTIPIYCSQKCQEQAGGEQFCWNRAFCPAQNNFSPDLAKHITDVTSANYTKNIENDKHFEHIPEHRHECGGTNWPAVFPPDIVLAGRVVANSMEKRRLAGKISVPMENFDFAHHYDKIPPDSKLEFHMYAIVLSFCLQTYYSMDFPCTESTVSQLVLLICQIKVNSMAIIHIKSTDEAEKFKKGQKLSAVNNVLSSIEQVRVGQAIYLTGSLFNHSCQPNVHAYFLSRTLFLRSTEFVPAWSPLELSYGPQVGQMDLLERQKSLEEQYYFTCQCLSCSELNLSDLVINAFRCPKRNCLGAVVETAYQKPQHENFVQLSAKSHVCRLSLRDSVSDKEIQKVAHKLLEKSGAFSHIGPAYCLSCGSRIDLDSAIATSNNALLSIKRLKDSIILNDGVGISNALHLLDLLKSVRHPYSKLVAQAEDYIAEAFVKIGNLEPATKHCNASIKILEKLYHAKHIVVGHELIKLATIQLHLGDGTGATDSIKQVEVIFSLHYGPDVNKIFPYIGILKEDAVSIASRLSV</sequence>
<dbReference type="InterPro" id="IPR001214">
    <property type="entry name" value="SET_dom"/>
</dbReference>
<proteinExistence type="predicted"/>
<gene>
    <name evidence="3" type="primary">LOC109714215</name>
</gene>
<dbReference type="RefSeq" id="XP_020094315.1">
    <property type="nucleotide sequence ID" value="XM_020238726.1"/>
</dbReference>